<name>A0AAV4NEI1_CAEEX</name>
<dbReference type="Proteomes" id="UP001054945">
    <property type="component" value="Unassembled WGS sequence"/>
</dbReference>
<dbReference type="EMBL" id="BPLR01003300">
    <property type="protein sequence ID" value="GIX83177.1"/>
    <property type="molecule type" value="Genomic_DNA"/>
</dbReference>
<proteinExistence type="predicted"/>
<keyword evidence="2" id="KW-1185">Reference proteome</keyword>
<accession>A0AAV4NEI1</accession>
<gene>
    <name evidence="1" type="ORF">CEXT_748731</name>
</gene>
<dbReference type="AlphaFoldDB" id="A0AAV4NEI1"/>
<sequence length="226" mass="27958">MKNRKRERLNMRKKFRSYRFPSDEYRPQLHENITDFLSHMIETMQFYCEAHCEESWSYWLVDRRNVTAILKYVMKNRKRERLNKRKKFRRYRFPPDEHMHQLHENITDFLDHTIETMQFCCEAHFEENWTLGFDDQDYEILAQDMKRNVLDSKKFSVGDFLSYCCQLGILAAYAYDMGFDRAPCLAEEHILTVLKKYRLRNEFYHKKWTYLKCILFHYLIDHDLLK</sequence>
<reference evidence="1 2" key="1">
    <citation type="submission" date="2021-06" db="EMBL/GenBank/DDBJ databases">
        <title>Caerostris extrusa draft genome.</title>
        <authorList>
            <person name="Kono N."/>
            <person name="Arakawa K."/>
        </authorList>
    </citation>
    <scope>NUCLEOTIDE SEQUENCE [LARGE SCALE GENOMIC DNA]</scope>
</reference>
<organism evidence="1 2">
    <name type="scientific">Caerostris extrusa</name>
    <name type="common">Bark spider</name>
    <name type="synonym">Caerostris bankana</name>
    <dbReference type="NCBI Taxonomy" id="172846"/>
    <lineage>
        <taxon>Eukaryota</taxon>
        <taxon>Metazoa</taxon>
        <taxon>Ecdysozoa</taxon>
        <taxon>Arthropoda</taxon>
        <taxon>Chelicerata</taxon>
        <taxon>Arachnida</taxon>
        <taxon>Araneae</taxon>
        <taxon>Araneomorphae</taxon>
        <taxon>Entelegynae</taxon>
        <taxon>Araneoidea</taxon>
        <taxon>Araneidae</taxon>
        <taxon>Caerostris</taxon>
    </lineage>
</organism>
<evidence type="ECO:0000313" key="2">
    <source>
        <dbReference type="Proteomes" id="UP001054945"/>
    </source>
</evidence>
<evidence type="ECO:0000313" key="1">
    <source>
        <dbReference type="EMBL" id="GIX83177.1"/>
    </source>
</evidence>
<protein>
    <submittedName>
        <fullName evidence="1">Uncharacterized protein</fullName>
    </submittedName>
</protein>
<comment type="caution">
    <text evidence="1">The sequence shown here is derived from an EMBL/GenBank/DDBJ whole genome shotgun (WGS) entry which is preliminary data.</text>
</comment>